<organism evidence="1 2">
    <name type="scientific">Gallionella capsiferriformans (strain ES-2)</name>
    <name type="common">Gallionella ferruginea capsiferriformans (strain ES-2)</name>
    <dbReference type="NCBI Taxonomy" id="395494"/>
    <lineage>
        <taxon>Bacteria</taxon>
        <taxon>Pseudomonadati</taxon>
        <taxon>Pseudomonadota</taxon>
        <taxon>Betaproteobacteria</taxon>
        <taxon>Nitrosomonadales</taxon>
        <taxon>Gallionellaceae</taxon>
        <taxon>Gallionella</taxon>
    </lineage>
</organism>
<dbReference type="SUPFAM" id="SSF143880">
    <property type="entry name" value="NE0471 N-terminal domain-like"/>
    <property type="match status" value="1"/>
</dbReference>
<dbReference type="eggNOG" id="ENOG5032MV6">
    <property type="taxonomic scope" value="Bacteria"/>
</dbReference>
<dbReference type="Gene3D" id="3.30.2020.10">
    <property type="entry name" value="NE0471-like N-terminal domain"/>
    <property type="match status" value="1"/>
</dbReference>
<proteinExistence type="predicted"/>
<dbReference type="InterPro" id="IPR018841">
    <property type="entry name" value="DUF2442"/>
</dbReference>
<dbReference type="Proteomes" id="UP000001235">
    <property type="component" value="Chromosome"/>
</dbReference>
<name>D9SGU7_GALCS</name>
<gene>
    <name evidence="1" type="ordered locus">Galf_1733</name>
</gene>
<dbReference type="HOGENOM" id="CLU_2601025_0_0_4"/>
<dbReference type="AlphaFoldDB" id="D9SGU7"/>
<reference evidence="1 2" key="1">
    <citation type="submission" date="2010-08" db="EMBL/GenBank/DDBJ databases">
        <title>Complete sequence of Gallionella capsiferriformans ES-2.</title>
        <authorList>
            <consortium name="US DOE Joint Genome Institute"/>
            <person name="Lucas S."/>
            <person name="Copeland A."/>
            <person name="Lapidus A."/>
            <person name="Cheng J.-F."/>
            <person name="Bruce D."/>
            <person name="Goodwin L."/>
            <person name="Pitluck S."/>
            <person name="Chertkov O."/>
            <person name="Davenport K.W."/>
            <person name="Detter J.C."/>
            <person name="Han C."/>
            <person name="Tapia R."/>
            <person name="Land M."/>
            <person name="Hauser L."/>
            <person name="Chang Y.-J."/>
            <person name="Jeffries C."/>
            <person name="Kyrpides N."/>
            <person name="Ivanova N."/>
            <person name="Mikhailova N."/>
            <person name="Shelobolina E.S."/>
            <person name="Picardal F."/>
            <person name="Roden E."/>
            <person name="Emerson D."/>
            <person name="Woyke T."/>
        </authorList>
    </citation>
    <scope>NUCLEOTIDE SEQUENCE [LARGE SCALE GENOMIC DNA]</scope>
    <source>
        <strain evidence="1 2">ES-2</strain>
    </source>
</reference>
<keyword evidence="2" id="KW-1185">Reference proteome</keyword>
<sequence>MKLRQFEQQQNYIFGLTFANGEFIETDLTPLIKDHVNATELASARIDQDWGCLEFKDGAVDIEPDTLYKWAKSHISPPH</sequence>
<dbReference type="STRING" id="395494.Galf_1733"/>
<dbReference type="Pfam" id="PF10387">
    <property type="entry name" value="DUF2442"/>
    <property type="match status" value="1"/>
</dbReference>
<dbReference type="RefSeq" id="WP_013293682.1">
    <property type="nucleotide sequence ID" value="NC_014394.1"/>
</dbReference>
<evidence type="ECO:0000313" key="1">
    <source>
        <dbReference type="EMBL" id="ADL55744.1"/>
    </source>
</evidence>
<dbReference type="OrthoDB" id="5570386at2"/>
<protein>
    <recommendedName>
        <fullName evidence="3">DUF2442 domain-containing protein</fullName>
    </recommendedName>
</protein>
<accession>D9SGU7</accession>
<evidence type="ECO:0000313" key="2">
    <source>
        <dbReference type="Proteomes" id="UP000001235"/>
    </source>
</evidence>
<evidence type="ECO:0008006" key="3">
    <source>
        <dbReference type="Google" id="ProtNLM"/>
    </source>
</evidence>
<dbReference type="EMBL" id="CP002159">
    <property type="protein sequence ID" value="ADL55744.1"/>
    <property type="molecule type" value="Genomic_DNA"/>
</dbReference>
<dbReference type="KEGG" id="gca:Galf_1733"/>
<dbReference type="InterPro" id="IPR036782">
    <property type="entry name" value="NE0471-like_N"/>
</dbReference>